<sequence length="153" mass="16666">MPQRLQQPTRRTAFLADTTALILFFTTTGIINERFIAGMTWDQVLQARLLGAVLMIPVARPYGVWRDWVMTRAGQGRGSRLLWDSIALVSFQVPIYAAIIAFSGASGEGLVRGTLGAAVMMLVLGRPYGAFLNGVRRLFGLPPGGDRPMSLKG</sequence>
<evidence type="ECO:0000313" key="9">
    <source>
        <dbReference type="EMBL" id="RON96431.1"/>
    </source>
</evidence>
<gene>
    <name evidence="8" type="primary">alaE</name>
    <name evidence="9" type="ORF">BK672_07645</name>
</gene>
<evidence type="ECO:0000313" key="10">
    <source>
        <dbReference type="Proteomes" id="UP000283650"/>
    </source>
</evidence>
<evidence type="ECO:0000256" key="6">
    <source>
        <dbReference type="ARBA" id="ARBA00022989"/>
    </source>
</evidence>
<accession>A0A423NDW4</accession>
<keyword evidence="3 8" id="KW-0997">Cell inner membrane</keyword>
<keyword evidence="7 8" id="KW-0472">Membrane</keyword>
<evidence type="ECO:0000256" key="2">
    <source>
        <dbReference type="ARBA" id="ARBA00022475"/>
    </source>
</evidence>
<dbReference type="EMBL" id="MOBY01000003">
    <property type="protein sequence ID" value="RON96431.1"/>
    <property type="molecule type" value="Genomic_DNA"/>
</dbReference>
<comment type="caution">
    <text evidence="9">The sequence shown here is derived from an EMBL/GenBank/DDBJ whole genome shotgun (WGS) entry which is preliminary data.</text>
</comment>
<feature type="transmembrane region" description="Helical" evidence="8">
    <location>
        <begin position="12"/>
        <end position="31"/>
    </location>
</feature>
<keyword evidence="5 8" id="KW-0029">Amino-acid transport</keyword>
<dbReference type="HAMAP" id="MF_00914">
    <property type="entry name" value="L_Ala_exporter"/>
    <property type="match status" value="1"/>
</dbReference>
<dbReference type="RefSeq" id="WP_123375290.1">
    <property type="nucleotide sequence ID" value="NZ_MOBY01000003.1"/>
</dbReference>
<dbReference type="Proteomes" id="UP000283650">
    <property type="component" value="Unassembled WGS sequence"/>
</dbReference>
<comment type="function">
    <text evidence="8">Exports L-alanine.</text>
</comment>
<dbReference type="InterPro" id="IPR010574">
    <property type="entry name" value="Ala_export_AlaE"/>
</dbReference>
<dbReference type="GO" id="GO:0032973">
    <property type="term" value="P:amino acid export across plasma membrane"/>
    <property type="evidence" value="ECO:0007669"/>
    <property type="project" value="UniProtKB-UniRule"/>
</dbReference>
<evidence type="ECO:0000256" key="3">
    <source>
        <dbReference type="ARBA" id="ARBA00022519"/>
    </source>
</evidence>
<dbReference type="GO" id="GO:0034639">
    <property type="term" value="F:L-amino acid efflux transmembrane transporter activity"/>
    <property type="evidence" value="ECO:0007669"/>
    <property type="project" value="UniProtKB-UniRule"/>
</dbReference>
<evidence type="ECO:0000256" key="4">
    <source>
        <dbReference type="ARBA" id="ARBA00022692"/>
    </source>
</evidence>
<evidence type="ECO:0000256" key="8">
    <source>
        <dbReference type="HAMAP-Rule" id="MF_00914"/>
    </source>
</evidence>
<evidence type="ECO:0000256" key="1">
    <source>
        <dbReference type="ARBA" id="ARBA00022448"/>
    </source>
</evidence>
<feature type="transmembrane region" description="Helical" evidence="8">
    <location>
        <begin position="109"/>
        <end position="129"/>
    </location>
</feature>
<keyword evidence="4 8" id="KW-0812">Transmembrane</keyword>
<keyword evidence="6 8" id="KW-1133">Transmembrane helix</keyword>
<protein>
    <recommendedName>
        <fullName evidence="8">L-alanine exporter AlaE</fullName>
    </recommendedName>
</protein>
<keyword evidence="2 8" id="KW-1003">Cell membrane</keyword>
<proteinExistence type="inferred from homology"/>
<reference evidence="9 10" key="1">
    <citation type="submission" date="2016-10" db="EMBL/GenBank/DDBJ databases">
        <title>Comparative genome analysis of multiple Pseudomonas spp. focuses on biocontrol and plant growth promoting traits.</title>
        <authorList>
            <person name="Tao X.-Y."/>
            <person name="Taylor C.G."/>
        </authorList>
    </citation>
    <scope>NUCLEOTIDE SEQUENCE [LARGE SCALE GENOMIC DNA]</scope>
    <source>
        <strain evidence="9 10">2F9</strain>
    </source>
</reference>
<dbReference type="Pfam" id="PF06610">
    <property type="entry name" value="AlaE"/>
    <property type="match status" value="1"/>
</dbReference>
<comment type="similarity">
    <text evidence="8">Belongs to the AlaE exporter family.</text>
</comment>
<evidence type="ECO:0000256" key="7">
    <source>
        <dbReference type="ARBA" id="ARBA00023136"/>
    </source>
</evidence>
<comment type="subcellular location">
    <subcellularLocation>
        <location evidence="8">Cell inner membrane</location>
        <topology evidence="8">Multi-pass membrane protein</topology>
    </subcellularLocation>
</comment>
<keyword evidence="1 8" id="KW-0813">Transport</keyword>
<evidence type="ECO:0000256" key="5">
    <source>
        <dbReference type="ARBA" id="ARBA00022970"/>
    </source>
</evidence>
<dbReference type="AlphaFoldDB" id="A0A423NDW4"/>
<feature type="transmembrane region" description="Helical" evidence="8">
    <location>
        <begin position="43"/>
        <end position="60"/>
    </location>
</feature>
<feature type="transmembrane region" description="Helical" evidence="8">
    <location>
        <begin position="81"/>
        <end position="103"/>
    </location>
</feature>
<organism evidence="9 10">
    <name type="scientific">Pseudomonas fluorescens</name>
    <dbReference type="NCBI Taxonomy" id="294"/>
    <lineage>
        <taxon>Bacteria</taxon>
        <taxon>Pseudomonadati</taxon>
        <taxon>Pseudomonadota</taxon>
        <taxon>Gammaproteobacteria</taxon>
        <taxon>Pseudomonadales</taxon>
        <taxon>Pseudomonadaceae</taxon>
        <taxon>Pseudomonas</taxon>
    </lineage>
</organism>
<name>A0A423NDW4_PSEFL</name>
<dbReference type="GO" id="GO:0005886">
    <property type="term" value="C:plasma membrane"/>
    <property type="evidence" value="ECO:0007669"/>
    <property type="project" value="UniProtKB-SubCell"/>
</dbReference>